<keyword evidence="2" id="KW-1185">Reference proteome</keyword>
<proteinExistence type="predicted"/>
<evidence type="ECO:0000313" key="1">
    <source>
        <dbReference type="EMBL" id="CAI9149344.1"/>
    </source>
</evidence>
<protein>
    <submittedName>
        <fullName evidence="1">Uncharacterized protein</fullName>
    </submittedName>
</protein>
<dbReference type="EMBL" id="CATKSN020000244">
    <property type="protein sequence ID" value="CAI9149344.1"/>
    <property type="molecule type" value="Genomic_DNA"/>
</dbReference>
<sequence>MKSRREAPNGGGVLQRYNAAPDGVGKQQYTLGSTAATIEEQTRESVRSTAKGRALFVSIVDTTLRRVDASVNGTYYYQHSVKRNLSVLPAQLLAFQSVAGGAESGLSGALERASSVRTIDTISGLSRHRWTAFVPSFIGVNRNSSVVPAQLLAFQRHRWRGRSSVFRGAEARLLCEYLSYKP</sequence>
<evidence type="ECO:0000313" key="2">
    <source>
        <dbReference type="Proteomes" id="UP001176941"/>
    </source>
</evidence>
<organism evidence="1 2">
    <name type="scientific">Rangifer tarandus platyrhynchus</name>
    <name type="common">Svalbard reindeer</name>
    <dbReference type="NCBI Taxonomy" id="3082113"/>
    <lineage>
        <taxon>Eukaryota</taxon>
        <taxon>Metazoa</taxon>
        <taxon>Chordata</taxon>
        <taxon>Craniata</taxon>
        <taxon>Vertebrata</taxon>
        <taxon>Euteleostomi</taxon>
        <taxon>Mammalia</taxon>
        <taxon>Eutheria</taxon>
        <taxon>Laurasiatheria</taxon>
        <taxon>Artiodactyla</taxon>
        <taxon>Ruminantia</taxon>
        <taxon>Pecora</taxon>
        <taxon>Cervidae</taxon>
        <taxon>Odocoileinae</taxon>
        <taxon>Rangifer</taxon>
    </lineage>
</organism>
<comment type="caution">
    <text evidence="1">The sequence shown here is derived from an EMBL/GenBank/DDBJ whole genome shotgun (WGS) entry which is preliminary data.</text>
</comment>
<name>A0ABN8XIX7_RANTA</name>
<gene>
    <name evidence="1" type="ORF">MRATA1EN1_LOCUS30962</name>
</gene>
<dbReference type="Proteomes" id="UP001176941">
    <property type="component" value="Unassembled WGS sequence"/>
</dbReference>
<accession>A0ABN8XIX7</accession>
<reference evidence="1" key="1">
    <citation type="submission" date="2023-04" db="EMBL/GenBank/DDBJ databases">
        <authorList>
            <consortium name="ELIXIR-Norway"/>
        </authorList>
    </citation>
    <scope>NUCLEOTIDE SEQUENCE [LARGE SCALE GENOMIC DNA]</scope>
</reference>